<feature type="transmembrane region" description="Helical" evidence="7">
    <location>
        <begin position="547"/>
        <end position="564"/>
    </location>
</feature>
<name>A0AAJ6QU29_9ACAR</name>
<proteinExistence type="inferred from homology"/>
<reference evidence="9" key="1">
    <citation type="submission" date="2025-08" db="UniProtKB">
        <authorList>
            <consortium name="RefSeq"/>
        </authorList>
    </citation>
    <scope>IDENTIFICATION</scope>
</reference>
<comment type="similarity">
    <text evidence="2">Belongs to the CLPTM1 family.</text>
</comment>
<gene>
    <name evidence="9" type="primary">LOC100904663</name>
</gene>
<comment type="subcellular location">
    <subcellularLocation>
        <location evidence="1">Membrane</location>
        <topology evidence="1">Multi-pass membrane protein</topology>
    </subcellularLocation>
</comment>
<evidence type="ECO:0000256" key="3">
    <source>
        <dbReference type="ARBA" id="ARBA00022692"/>
    </source>
</evidence>
<feature type="region of interest" description="Disordered" evidence="6">
    <location>
        <begin position="24"/>
        <end position="47"/>
    </location>
</feature>
<dbReference type="PANTHER" id="PTHR21347:SF14">
    <property type="entry name" value="LIPID SCRAMBLASE CLPTM1-RELATED"/>
    <property type="match status" value="1"/>
</dbReference>
<evidence type="ECO:0000256" key="2">
    <source>
        <dbReference type="ARBA" id="ARBA00009310"/>
    </source>
</evidence>
<feature type="region of interest" description="Disordered" evidence="6">
    <location>
        <begin position="602"/>
        <end position="634"/>
    </location>
</feature>
<dbReference type="GeneID" id="100904663"/>
<dbReference type="GO" id="GO:0016020">
    <property type="term" value="C:membrane"/>
    <property type="evidence" value="ECO:0007669"/>
    <property type="project" value="UniProtKB-SubCell"/>
</dbReference>
<evidence type="ECO:0000256" key="4">
    <source>
        <dbReference type="ARBA" id="ARBA00022989"/>
    </source>
</evidence>
<evidence type="ECO:0000256" key="5">
    <source>
        <dbReference type="ARBA" id="ARBA00023136"/>
    </source>
</evidence>
<dbReference type="Pfam" id="PF05602">
    <property type="entry name" value="CLPTM1"/>
    <property type="match status" value="1"/>
</dbReference>
<evidence type="ECO:0000256" key="6">
    <source>
        <dbReference type="SAM" id="MobiDB-lite"/>
    </source>
</evidence>
<organism evidence="8 9">
    <name type="scientific">Galendromus occidentalis</name>
    <name type="common">western predatory mite</name>
    <dbReference type="NCBI Taxonomy" id="34638"/>
    <lineage>
        <taxon>Eukaryota</taxon>
        <taxon>Metazoa</taxon>
        <taxon>Ecdysozoa</taxon>
        <taxon>Arthropoda</taxon>
        <taxon>Chelicerata</taxon>
        <taxon>Arachnida</taxon>
        <taxon>Acari</taxon>
        <taxon>Parasitiformes</taxon>
        <taxon>Mesostigmata</taxon>
        <taxon>Gamasina</taxon>
        <taxon>Phytoseioidea</taxon>
        <taxon>Phytoseiidae</taxon>
        <taxon>Typhlodrominae</taxon>
        <taxon>Galendromus</taxon>
    </lineage>
</organism>
<feature type="transmembrane region" description="Helical" evidence="7">
    <location>
        <begin position="506"/>
        <end position="526"/>
    </location>
</feature>
<dbReference type="KEGG" id="goe:100904663"/>
<keyword evidence="3 7" id="KW-0812">Transmembrane</keyword>
<evidence type="ECO:0000256" key="7">
    <source>
        <dbReference type="SAM" id="Phobius"/>
    </source>
</evidence>
<accession>A0AAJ6QU29</accession>
<keyword evidence="5 7" id="KW-0472">Membrane</keyword>
<evidence type="ECO:0000256" key="1">
    <source>
        <dbReference type="ARBA" id="ARBA00004141"/>
    </source>
</evidence>
<dbReference type="InterPro" id="IPR008429">
    <property type="entry name" value="CLPTM1"/>
</dbReference>
<dbReference type="GO" id="GO:0012505">
    <property type="term" value="C:endomembrane system"/>
    <property type="evidence" value="ECO:0007669"/>
    <property type="project" value="TreeGrafter"/>
</dbReference>
<dbReference type="PANTHER" id="PTHR21347">
    <property type="entry name" value="CLEFT LIP AND PALATE ASSOCIATED TRANSMEMBRANE PROTEIN-RELATED"/>
    <property type="match status" value="1"/>
</dbReference>
<feature type="compositionally biased region" description="Polar residues" evidence="6">
    <location>
        <begin position="625"/>
        <end position="634"/>
    </location>
</feature>
<sequence length="634" mass="72772">MTEGLRALERDPQQENAVQEAAQEIVNNGNGTEGNEEPQQPPPAQNTVGSIFKGLVMRALIVYCISSFFKRGTTTPASDGVNTSLNAQPSSNMWANGTIFDLYVYVSEDERGSVHFRKPGALLWKQEDLAYGDWTSGENADGIHYFRGNFVPSGNMLNNGTIYFHVYTVLSGKSPNPRAANFERKHVIHRVKQMNRYRKKVYRKTHNLLTGETEQSLEDQLKAEQATFEILSFWHPNITINIIDDHSSWTEGKIPKPLDDHIEFDEVSGMYYPVLYMNDYWNLNRDYYPINDTLSELPVFITFQPLSLFKWQIYLAQSMRNSMMATVMGGGTGGGGEDPVEDQDALKEALIETNPYLLGMTVVVSLLHSVFEFLAFKNDIQFWKERKTLEGLSVRSVFFNVFQSFVVLLYILDNDTNTVVKISVFAGMCIEIWKVKKVVNVRVDRESRSVFGLLPFKIHFEDKGTYVESSTKQYDEMAFKYLGIALFPLVVGYCGYSLMYHEHKGWYSFSVSMVYGFLLTFGFIMMTPQLFINYKLKSVAHLPWRMLSYKFLNTFIDDIFAFVIKMPMMYRIGCFRDDIVFLIYLYQRWIYRVDPKRVNEFGTSAEDNDGQGGVERAPQDAIEASPSSQRPKQD</sequence>
<protein>
    <submittedName>
        <fullName evidence="9">Cleft lip and palate transmembrane protein 1 homolog</fullName>
    </submittedName>
</protein>
<evidence type="ECO:0000313" key="9">
    <source>
        <dbReference type="RefSeq" id="XP_003744055.1"/>
    </source>
</evidence>
<keyword evidence="4 7" id="KW-1133">Transmembrane helix</keyword>
<dbReference type="RefSeq" id="XP_003744055.1">
    <property type="nucleotide sequence ID" value="XM_003744007.2"/>
</dbReference>
<feature type="transmembrane region" description="Helical" evidence="7">
    <location>
        <begin position="481"/>
        <end position="500"/>
    </location>
</feature>
<evidence type="ECO:0000313" key="8">
    <source>
        <dbReference type="Proteomes" id="UP000694867"/>
    </source>
</evidence>
<keyword evidence="8" id="KW-1185">Reference proteome</keyword>
<dbReference type="AlphaFoldDB" id="A0AAJ6QU29"/>
<dbReference type="Proteomes" id="UP000694867">
    <property type="component" value="Unplaced"/>
</dbReference>